<sequence>MATKRYLLPEDNAKEVIPVLVASDREELRLQISRNREGILTLNNEISKLRIATDAQIRDLIASVQEGRSGAKVDVAKMANSTQQMDSRMKDLTSQIHLLGQTLKEEREDRTKRESFLLDKIARLQDSLREHNGSQTEAVMELLRKSNADKAKLSEENKRLHGKMRDTVYTISQDMANGQKELKNEISKRLSALESSFKSQTAKCDKMDSKVTHDIAGKLRAQEDRLDALSKKLLEDQAIQKSRLQKIGVALEALEKKLESDRNKFGTTLDEEVQRRKLHEKVLLSRIGEVEGQLLSYVENLKNSMRQIKNGNENVEIPSLDTDSFRRELETIAADKSKMNANGLLLLEQRMASAQKEVSEERKKLSQELGKLAPSDQVNELRHRLENLSNLSESMKKIQDKMMVKIDKQLPKELSNISDKTDNITQHLLTRLKKEEEERFFAIKELQEAFQKLQNQNKLVEGDLTSFPKEIWALFPSKFVIGPISNSKFIKEQREHW</sequence>
<accession>A0A7I4YBV4</accession>
<feature type="coiled-coil region" evidence="1">
    <location>
        <begin position="344"/>
        <end position="398"/>
    </location>
</feature>
<organism evidence="2 3">
    <name type="scientific">Haemonchus contortus</name>
    <name type="common">Barber pole worm</name>
    <dbReference type="NCBI Taxonomy" id="6289"/>
    <lineage>
        <taxon>Eukaryota</taxon>
        <taxon>Metazoa</taxon>
        <taxon>Ecdysozoa</taxon>
        <taxon>Nematoda</taxon>
        <taxon>Chromadorea</taxon>
        <taxon>Rhabditida</taxon>
        <taxon>Rhabditina</taxon>
        <taxon>Rhabditomorpha</taxon>
        <taxon>Strongyloidea</taxon>
        <taxon>Trichostrongylidae</taxon>
        <taxon>Haemonchus</taxon>
    </lineage>
</organism>
<evidence type="ECO:0000313" key="3">
    <source>
        <dbReference type="WBParaSite" id="HCON_00082720-00001"/>
    </source>
</evidence>
<keyword evidence="1" id="KW-0175">Coiled coil</keyword>
<evidence type="ECO:0000256" key="1">
    <source>
        <dbReference type="SAM" id="Coils"/>
    </source>
</evidence>
<proteinExistence type="predicted"/>
<keyword evidence="2" id="KW-1185">Reference proteome</keyword>
<dbReference type="PANTHER" id="PTHR35153">
    <property type="entry name" value="COILED-COIL DOMAIN-CONTAINING PROTEIN 154"/>
    <property type="match status" value="1"/>
</dbReference>
<protein>
    <submittedName>
        <fullName evidence="3">Coiled-coil domain-containing protein 170</fullName>
    </submittedName>
</protein>
<name>A0A7I4YBV4_HAECO</name>
<dbReference type="OMA" id="HEKSARK"/>
<dbReference type="AlphaFoldDB" id="A0A7I4YBV4"/>
<dbReference type="PANTHER" id="PTHR35153:SF1">
    <property type="entry name" value="COILED-COIL DOMAIN-CONTAINING PROTEIN 154"/>
    <property type="match status" value="1"/>
</dbReference>
<dbReference type="WBParaSite" id="HCON_00082720-00001">
    <property type="protein sequence ID" value="HCON_00082720-00001"/>
    <property type="gene ID" value="HCON_00082720"/>
</dbReference>
<dbReference type="Proteomes" id="UP000025227">
    <property type="component" value="Unplaced"/>
</dbReference>
<dbReference type="OrthoDB" id="9445857at2759"/>
<reference evidence="3" key="1">
    <citation type="submission" date="2020-12" db="UniProtKB">
        <authorList>
            <consortium name="WormBaseParasite"/>
        </authorList>
    </citation>
    <scope>IDENTIFICATION</scope>
    <source>
        <strain evidence="3">MHco3</strain>
    </source>
</reference>
<dbReference type="InterPro" id="IPR029512">
    <property type="entry name" value="CCDC154"/>
</dbReference>
<evidence type="ECO:0000313" key="2">
    <source>
        <dbReference type="Proteomes" id="UP000025227"/>
    </source>
</evidence>